<dbReference type="Proteomes" id="UP000199527">
    <property type="component" value="Unassembled WGS sequence"/>
</dbReference>
<dbReference type="RefSeq" id="WP_090363020.1">
    <property type="nucleotide sequence ID" value="NZ_FNEM01000003.1"/>
</dbReference>
<protein>
    <submittedName>
        <fullName evidence="1">Uncharacterized protein</fullName>
    </submittedName>
</protein>
<accession>A0A1G8NLF8</accession>
<gene>
    <name evidence="1" type="ORF">SAMN04488540_103147</name>
</gene>
<reference evidence="2" key="1">
    <citation type="submission" date="2016-10" db="EMBL/GenBank/DDBJ databases">
        <authorList>
            <person name="Varghese N."/>
            <person name="Submissions S."/>
        </authorList>
    </citation>
    <scope>NUCLEOTIDE SEQUENCE [LARGE SCALE GENOMIC DNA]</scope>
    <source>
        <strain evidence="2">DSM 23317</strain>
    </source>
</reference>
<evidence type="ECO:0000313" key="1">
    <source>
        <dbReference type="EMBL" id="SDI80350.1"/>
    </source>
</evidence>
<name>A0A1G8NLF8_9GAMM</name>
<dbReference type="OrthoDB" id="6264459at2"/>
<evidence type="ECO:0000313" key="2">
    <source>
        <dbReference type="Proteomes" id="UP000199527"/>
    </source>
</evidence>
<dbReference type="EMBL" id="FNEM01000003">
    <property type="protein sequence ID" value="SDI80350.1"/>
    <property type="molecule type" value="Genomic_DNA"/>
</dbReference>
<keyword evidence="2" id="KW-1185">Reference proteome</keyword>
<dbReference type="AlphaFoldDB" id="A0A1G8NLF8"/>
<organism evidence="1 2">
    <name type="scientific">Ferrimonas sediminum</name>
    <dbReference type="NCBI Taxonomy" id="718193"/>
    <lineage>
        <taxon>Bacteria</taxon>
        <taxon>Pseudomonadati</taxon>
        <taxon>Pseudomonadota</taxon>
        <taxon>Gammaproteobacteria</taxon>
        <taxon>Alteromonadales</taxon>
        <taxon>Ferrimonadaceae</taxon>
        <taxon>Ferrimonas</taxon>
    </lineage>
</organism>
<proteinExistence type="predicted"/>
<sequence>MIQLTGAQAKHYLRQVKFEEAMMASIVIRPRGMAPMLVNSVESLYILFEPNKKSVPGVDFDELELWLANTVGDRELAQAVHYDAGESSFFEHCVKVYHILDARLRQYAEAMNITVPEKTIKEAVAPTPSIYKKYVGIK</sequence>